<protein>
    <submittedName>
        <fullName evidence="4">NAD(P)-binding protein</fullName>
    </submittedName>
</protein>
<organism evidence="4 5">
    <name type="scientific">Coccomyxa subellipsoidea (strain C-169)</name>
    <name type="common">Green microalga</name>
    <dbReference type="NCBI Taxonomy" id="574566"/>
    <lineage>
        <taxon>Eukaryota</taxon>
        <taxon>Viridiplantae</taxon>
        <taxon>Chlorophyta</taxon>
        <taxon>core chlorophytes</taxon>
        <taxon>Trebouxiophyceae</taxon>
        <taxon>Trebouxiophyceae incertae sedis</taxon>
        <taxon>Coccomyxaceae</taxon>
        <taxon>Coccomyxa</taxon>
        <taxon>Coccomyxa subellipsoidea</taxon>
    </lineage>
</organism>
<evidence type="ECO:0000256" key="2">
    <source>
        <dbReference type="ARBA" id="ARBA00023002"/>
    </source>
</evidence>
<dbReference type="EMBL" id="AGSI01000008">
    <property type="protein sequence ID" value="EIE23143.1"/>
    <property type="molecule type" value="Genomic_DNA"/>
</dbReference>
<dbReference type="InterPro" id="IPR002347">
    <property type="entry name" value="SDR_fam"/>
</dbReference>
<accession>I0YXM4</accession>
<dbReference type="PANTHER" id="PTHR44169">
    <property type="entry name" value="NADPH-DEPENDENT 1-ACYLDIHYDROXYACETONE PHOSPHATE REDUCTASE"/>
    <property type="match status" value="1"/>
</dbReference>
<dbReference type="GeneID" id="17041131"/>
<dbReference type="RefSeq" id="XP_005647687.1">
    <property type="nucleotide sequence ID" value="XM_005647630.1"/>
</dbReference>
<dbReference type="PRINTS" id="PR00081">
    <property type="entry name" value="GDHRDH"/>
</dbReference>
<dbReference type="Gene3D" id="3.40.50.720">
    <property type="entry name" value="NAD(P)-binding Rossmann-like Domain"/>
    <property type="match status" value="1"/>
</dbReference>
<dbReference type="PRINTS" id="PR00080">
    <property type="entry name" value="SDRFAMILY"/>
</dbReference>
<evidence type="ECO:0000256" key="3">
    <source>
        <dbReference type="RuleBase" id="RU000363"/>
    </source>
</evidence>
<dbReference type="PROSITE" id="PS00061">
    <property type="entry name" value="ADH_SHORT"/>
    <property type="match status" value="1"/>
</dbReference>
<reference evidence="4 5" key="1">
    <citation type="journal article" date="2012" name="Genome Biol.">
        <title>The genome of the polar eukaryotic microalga coccomyxa subellipsoidea reveals traits of cold adaptation.</title>
        <authorList>
            <person name="Blanc G."/>
            <person name="Agarkova I."/>
            <person name="Grimwood J."/>
            <person name="Kuo A."/>
            <person name="Brueggeman A."/>
            <person name="Dunigan D."/>
            <person name="Gurnon J."/>
            <person name="Ladunga I."/>
            <person name="Lindquist E."/>
            <person name="Lucas S."/>
            <person name="Pangilinan J."/>
            <person name="Proschold T."/>
            <person name="Salamov A."/>
            <person name="Schmutz J."/>
            <person name="Weeks D."/>
            <person name="Yamada T."/>
            <person name="Claverie J.M."/>
            <person name="Grigoriev I."/>
            <person name="Van Etten J."/>
            <person name="Lomsadze A."/>
            <person name="Borodovsky M."/>
        </authorList>
    </citation>
    <scope>NUCLEOTIDE SEQUENCE [LARGE SCALE GENOMIC DNA]</scope>
    <source>
        <strain evidence="4 5">C-169</strain>
    </source>
</reference>
<dbReference type="Pfam" id="PF00106">
    <property type="entry name" value="adh_short"/>
    <property type="match status" value="1"/>
</dbReference>
<dbReference type="InterPro" id="IPR020904">
    <property type="entry name" value="Sc_DH/Rdtase_CS"/>
</dbReference>
<dbReference type="GO" id="GO:0016491">
    <property type="term" value="F:oxidoreductase activity"/>
    <property type="evidence" value="ECO:0007669"/>
    <property type="project" value="UniProtKB-KW"/>
</dbReference>
<keyword evidence="2" id="KW-0560">Oxidoreductase</keyword>
<keyword evidence="5" id="KW-1185">Reference proteome</keyword>
<dbReference type="eggNOG" id="KOG1610">
    <property type="taxonomic scope" value="Eukaryota"/>
</dbReference>
<sequence length="334" mass="36397">MSQAQEQENWLLAGWERSKYDDEPGASLGVIVNIDRVVVVTGVSSGIGYAIAKSLVEHQCHVFGSVRKEADAKRLQGEFGDFFTPLLFDVTDEAAVHKAAADVKSRMKGHTLLGLINNAGIHVGLDATADVPLSKLKKQLDVNLVAPVAVIQAFLPLLGTDLTLRGNPGKILNMSSIYGTYTFPFSSAYSASKAGLNAISEGLRRELKPFGIDVVIIAPGPIETEIWGDVVENSEGTGNTKSPFNTFLERAHALTQTETKKPGWFLPAATVGEKVWKVLNTSSPAVHYVITPNWWLNWFAPTFFPKHLVDKEITRRFGLNKLLPRGSASTAKEE</sequence>
<comment type="caution">
    <text evidence="4">The sequence shown here is derived from an EMBL/GenBank/DDBJ whole genome shotgun (WGS) entry which is preliminary data.</text>
</comment>
<dbReference type="OrthoDB" id="2102561at2759"/>
<dbReference type="PANTHER" id="PTHR44169:SF6">
    <property type="entry name" value="NADPH-DEPENDENT 1-ACYLDIHYDROXYACETONE PHOSPHATE REDUCTASE"/>
    <property type="match status" value="1"/>
</dbReference>
<dbReference type="Proteomes" id="UP000007264">
    <property type="component" value="Unassembled WGS sequence"/>
</dbReference>
<evidence type="ECO:0000313" key="5">
    <source>
        <dbReference type="Proteomes" id="UP000007264"/>
    </source>
</evidence>
<dbReference type="InterPro" id="IPR036291">
    <property type="entry name" value="NAD(P)-bd_dom_sf"/>
</dbReference>
<dbReference type="KEGG" id="csl:COCSUDRAFT_47510"/>
<dbReference type="SUPFAM" id="SSF51735">
    <property type="entry name" value="NAD(P)-binding Rossmann-fold domains"/>
    <property type="match status" value="1"/>
</dbReference>
<evidence type="ECO:0000313" key="4">
    <source>
        <dbReference type="EMBL" id="EIE23143.1"/>
    </source>
</evidence>
<evidence type="ECO:0000256" key="1">
    <source>
        <dbReference type="ARBA" id="ARBA00006484"/>
    </source>
</evidence>
<name>I0YXM4_COCSC</name>
<proteinExistence type="inferred from homology"/>
<dbReference type="AlphaFoldDB" id="I0YXM4"/>
<comment type="similarity">
    <text evidence="1 3">Belongs to the short-chain dehydrogenases/reductases (SDR) family.</text>
</comment>
<gene>
    <name evidence="4" type="ORF">COCSUDRAFT_47510</name>
</gene>